<comment type="caution">
    <text evidence="1">The sequence shown here is derived from an EMBL/GenBank/DDBJ whole genome shotgun (WGS) entry which is preliminary data.</text>
</comment>
<dbReference type="AlphaFoldDB" id="A0A0F9CC11"/>
<organism evidence="1">
    <name type="scientific">marine sediment metagenome</name>
    <dbReference type="NCBI Taxonomy" id="412755"/>
    <lineage>
        <taxon>unclassified sequences</taxon>
        <taxon>metagenomes</taxon>
        <taxon>ecological metagenomes</taxon>
    </lineage>
</organism>
<gene>
    <name evidence="1" type="ORF">LCGC14_2340640</name>
</gene>
<reference evidence="1" key="1">
    <citation type="journal article" date="2015" name="Nature">
        <title>Complex archaea that bridge the gap between prokaryotes and eukaryotes.</title>
        <authorList>
            <person name="Spang A."/>
            <person name="Saw J.H."/>
            <person name="Jorgensen S.L."/>
            <person name="Zaremba-Niedzwiedzka K."/>
            <person name="Martijn J."/>
            <person name="Lind A.E."/>
            <person name="van Eijk R."/>
            <person name="Schleper C."/>
            <person name="Guy L."/>
            <person name="Ettema T.J."/>
        </authorList>
    </citation>
    <scope>NUCLEOTIDE SEQUENCE</scope>
</reference>
<evidence type="ECO:0000313" key="1">
    <source>
        <dbReference type="EMBL" id="KKL46928.1"/>
    </source>
</evidence>
<accession>A0A0F9CC11</accession>
<dbReference type="EMBL" id="LAZR01033852">
    <property type="protein sequence ID" value="KKL46928.1"/>
    <property type="molecule type" value="Genomic_DNA"/>
</dbReference>
<sequence>MEKLYNPEKLTIENNASTGLVKIFMTSKEGLVTILKETKESFTYPIGLSSINVIAEVYPSQGENLKWL</sequence>
<protein>
    <submittedName>
        <fullName evidence="1">Uncharacterized protein</fullName>
    </submittedName>
</protein>
<proteinExistence type="predicted"/>
<name>A0A0F9CC11_9ZZZZ</name>